<reference evidence="2" key="1">
    <citation type="submission" date="2015-07" db="EMBL/GenBank/DDBJ databases">
        <title>Draft genome sequence of the purine-degrading Gottschalkia purinilyticum DSM 1384 (formerly Clostridium purinilyticum).</title>
        <authorList>
            <person name="Poehlein A."/>
            <person name="Schiel-Bengelsdorf B."/>
            <person name="Bengelsdorf F.R."/>
            <person name="Daniel R."/>
            <person name="Duerre P."/>
        </authorList>
    </citation>
    <scope>NUCLEOTIDE SEQUENCE [LARGE SCALE GENOMIC DNA]</scope>
    <source>
        <strain evidence="2">DSM 1384</strain>
    </source>
</reference>
<dbReference type="AlphaFoldDB" id="A0A0L0WET7"/>
<sequence length="50" mass="5876">MKSGNQVYTMVLNPAVYDTEKMRELEIKLLSSERSFFILERRSNYANSNT</sequence>
<gene>
    <name evidence="1" type="ORF">CLPU_1c01530</name>
</gene>
<protein>
    <submittedName>
        <fullName evidence="1">Uncharacterized protein</fullName>
    </submittedName>
</protein>
<dbReference type="Proteomes" id="UP000037267">
    <property type="component" value="Unassembled WGS sequence"/>
</dbReference>
<organism evidence="1 2">
    <name type="scientific">Gottschalkia purinilytica</name>
    <name type="common">Clostridium purinilyticum</name>
    <dbReference type="NCBI Taxonomy" id="1503"/>
    <lineage>
        <taxon>Bacteria</taxon>
        <taxon>Bacillati</taxon>
        <taxon>Bacillota</taxon>
        <taxon>Tissierellia</taxon>
        <taxon>Tissierellales</taxon>
        <taxon>Gottschalkiaceae</taxon>
        <taxon>Gottschalkia</taxon>
    </lineage>
</organism>
<accession>A0A0L0WET7</accession>
<dbReference type="EMBL" id="LGSS01000001">
    <property type="protein sequence ID" value="KNF09988.1"/>
    <property type="molecule type" value="Genomic_DNA"/>
</dbReference>
<comment type="caution">
    <text evidence="1">The sequence shown here is derived from an EMBL/GenBank/DDBJ whole genome shotgun (WGS) entry which is preliminary data.</text>
</comment>
<evidence type="ECO:0000313" key="1">
    <source>
        <dbReference type="EMBL" id="KNF09988.1"/>
    </source>
</evidence>
<evidence type="ECO:0000313" key="2">
    <source>
        <dbReference type="Proteomes" id="UP000037267"/>
    </source>
</evidence>
<dbReference type="STRING" id="1503.CLPU_1c01530"/>
<keyword evidence="2" id="KW-1185">Reference proteome</keyword>
<name>A0A0L0WET7_GOTPU</name>
<proteinExistence type="predicted"/>